<proteinExistence type="predicted"/>
<evidence type="ECO:0000313" key="2">
    <source>
        <dbReference type="EMBL" id="TWF77341.1"/>
    </source>
</evidence>
<gene>
    <name evidence="2" type="ORF">FHX44_113249</name>
</gene>
<dbReference type="OrthoDB" id="3579108at2"/>
<comment type="caution">
    <text evidence="2">The sequence shown here is derived from an EMBL/GenBank/DDBJ whole genome shotgun (WGS) entry which is preliminary data.</text>
</comment>
<accession>A0A561SR63</accession>
<dbReference type="Proteomes" id="UP000321261">
    <property type="component" value="Unassembled WGS sequence"/>
</dbReference>
<dbReference type="RefSeq" id="WP_147256537.1">
    <property type="nucleotide sequence ID" value="NZ_VIWU01000001.1"/>
</dbReference>
<dbReference type="AlphaFoldDB" id="A0A561SR63"/>
<dbReference type="EMBL" id="VIWU01000001">
    <property type="protein sequence ID" value="TWF77341.1"/>
    <property type="molecule type" value="Genomic_DNA"/>
</dbReference>
<feature type="region of interest" description="Disordered" evidence="1">
    <location>
        <begin position="74"/>
        <end position="98"/>
    </location>
</feature>
<keyword evidence="3" id="KW-1185">Reference proteome</keyword>
<evidence type="ECO:0000256" key="1">
    <source>
        <dbReference type="SAM" id="MobiDB-lite"/>
    </source>
</evidence>
<name>A0A561SR63_9PSEU</name>
<organism evidence="2 3">
    <name type="scientific">Pseudonocardia hierapolitana</name>
    <dbReference type="NCBI Taxonomy" id="1128676"/>
    <lineage>
        <taxon>Bacteria</taxon>
        <taxon>Bacillati</taxon>
        <taxon>Actinomycetota</taxon>
        <taxon>Actinomycetes</taxon>
        <taxon>Pseudonocardiales</taxon>
        <taxon>Pseudonocardiaceae</taxon>
        <taxon>Pseudonocardia</taxon>
    </lineage>
</organism>
<evidence type="ECO:0000313" key="3">
    <source>
        <dbReference type="Proteomes" id="UP000321261"/>
    </source>
</evidence>
<protein>
    <submittedName>
        <fullName evidence="2">Uncharacterized protein</fullName>
    </submittedName>
</protein>
<reference evidence="2 3" key="1">
    <citation type="submission" date="2019-06" db="EMBL/GenBank/DDBJ databases">
        <title>Sequencing the genomes of 1000 actinobacteria strains.</title>
        <authorList>
            <person name="Klenk H.-P."/>
        </authorList>
    </citation>
    <scope>NUCLEOTIDE SEQUENCE [LARGE SCALE GENOMIC DNA]</scope>
    <source>
        <strain evidence="2 3">DSM 45671</strain>
    </source>
</reference>
<sequence length="98" mass="11411">MIRDEARAWLVGFLLEKVREDAYPSTTHLDLIEQSIPHYMIPEYLEVLMDKVEQDRFPSVPMLRRIRSVSECLPRHDHDNRAREGQAEAPRAAEEAPA</sequence>